<feature type="transmembrane region" description="Helical" evidence="5">
    <location>
        <begin position="71"/>
        <end position="92"/>
    </location>
</feature>
<dbReference type="PANTHER" id="PTHR43847">
    <property type="entry name" value="BLL3993 PROTEIN"/>
    <property type="match status" value="1"/>
</dbReference>
<dbReference type="Pfam" id="PF07298">
    <property type="entry name" value="NnrU"/>
    <property type="match status" value="1"/>
</dbReference>
<keyword evidence="7" id="KW-0808">Transferase</keyword>
<keyword evidence="4 5" id="KW-0472">Membrane</keyword>
<organism evidence="7 8">
    <name type="scientific">Pseudobacter ginsenosidimutans</name>
    <dbReference type="NCBI Taxonomy" id="661488"/>
    <lineage>
        <taxon>Bacteria</taxon>
        <taxon>Pseudomonadati</taxon>
        <taxon>Bacteroidota</taxon>
        <taxon>Chitinophagia</taxon>
        <taxon>Chitinophagales</taxon>
        <taxon>Chitinophagaceae</taxon>
        <taxon>Pseudobacter</taxon>
    </lineage>
</organism>
<dbReference type="EMBL" id="SGXA01000006">
    <property type="protein sequence ID" value="RZS65138.1"/>
    <property type="molecule type" value="Genomic_DNA"/>
</dbReference>
<proteinExistence type="predicted"/>
<evidence type="ECO:0000259" key="6">
    <source>
        <dbReference type="Pfam" id="PF07298"/>
    </source>
</evidence>
<dbReference type="PANTHER" id="PTHR43847:SF1">
    <property type="entry name" value="BLL3993 PROTEIN"/>
    <property type="match status" value="1"/>
</dbReference>
<keyword evidence="3 5" id="KW-1133">Transmembrane helix</keyword>
<dbReference type="InterPro" id="IPR052527">
    <property type="entry name" value="Metal_cation-efflux_comp"/>
</dbReference>
<comment type="subcellular location">
    <subcellularLocation>
        <location evidence="1">Membrane</location>
        <topology evidence="1">Multi-pass membrane protein</topology>
    </subcellularLocation>
</comment>
<sequence length="205" mass="23598">MYGELMAYWVVFGLTHSLLAAERVKAVVSSFMGAHSRYYRLYYSIFSFLLLGWIIWFQYSHPDRSLFRRPVYVSVAAAILLLPAMIIMSICIRKYFYHLSVIDVLFPGRQSSGKLETGGLNRFVRHPLYSGTLLLVWCLFLLFPTGGNLISAGMITLYTIIGTLFEEKKLRRTFGEAYILYQQQVPMLIPFLKRNKNSTGQGRPL</sequence>
<evidence type="ECO:0000256" key="1">
    <source>
        <dbReference type="ARBA" id="ARBA00004141"/>
    </source>
</evidence>
<accession>A0A4Q7MDT4</accession>
<evidence type="ECO:0000313" key="7">
    <source>
        <dbReference type="EMBL" id="RZS65138.1"/>
    </source>
</evidence>
<feature type="domain" description="NnrU" evidence="6">
    <location>
        <begin position="5"/>
        <end position="169"/>
    </location>
</feature>
<keyword evidence="8" id="KW-1185">Reference proteome</keyword>
<evidence type="ECO:0000256" key="4">
    <source>
        <dbReference type="ARBA" id="ARBA00023136"/>
    </source>
</evidence>
<keyword evidence="2 5" id="KW-0812">Transmembrane</keyword>
<dbReference type="Gene3D" id="1.20.120.1630">
    <property type="match status" value="1"/>
</dbReference>
<dbReference type="AlphaFoldDB" id="A0A4Q7MDT4"/>
<evidence type="ECO:0000256" key="5">
    <source>
        <dbReference type="SAM" id="Phobius"/>
    </source>
</evidence>
<dbReference type="RefSeq" id="WP_130544373.1">
    <property type="nucleotide sequence ID" value="NZ_CP042431.1"/>
</dbReference>
<keyword evidence="7" id="KW-0489">Methyltransferase</keyword>
<dbReference type="GO" id="GO:0016020">
    <property type="term" value="C:membrane"/>
    <property type="evidence" value="ECO:0007669"/>
    <property type="project" value="UniProtKB-SubCell"/>
</dbReference>
<reference evidence="7 8" key="1">
    <citation type="submission" date="2019-02" db="EMBL/GenBank/DDBJ databases">
        <title>Genomic Encyclopedia of Type Strains, Phase IV (KMG-IV): sequencing the most valuable type-strain genomes for metagenomic binning, comparative biology and taxonomic classification.</title>
        <authorList>
            <person name="Goeker M."/>
        </authorList>
    </citation>
    <scope>NUCLEOTIDE SEQUENCE [LARGE SCALE GENOMIC DNA]</scope>
    <source>
        <strain evidence="7 8">DSM 18116</strain>
    </source>
</reference>
<dbReference type="OrthoDB" id="9809773at2"/>
<feature type="transmembrane region" description="Helical" evidence="5">
    <location>
        <begin position="6"/>
        <end position="21"/>
    </location>
</feature>
<dbReference type="GO" id="GO:0032259">
    <property type="term" value="P:methylation"/>
    <property type="evidence" value="ECO:0007669"/>
    <property type="project" value="UniProtKB-KW"/>
</dbReference>
<dbReference type="Proteomes" id="UP000293874">
    <property type="component" value="Unassembled WGS sequence"/>
</dbReference>
<comment type="caution">
    <text evidence="7">The sequence shown here is derived from an EMBL/GenBank/DDBJ whole genome shotgun (WGS) entry which is preliminary data.</text>
</comment>
<feature type="transmembrane region" description="Helical" evidence="5">
    <location>
        <begin position="41"/>
        <end position="59"/>
    </location>
</feature>
<name>A0A4Q7MDT4_9BACT</name>
<protein>
    <submittedName>
        <fullName evidence="7">Protein-S-isoprenylcysteine O-methyltransferase Ste14</fullName>
    </submittedName>
</protein>
<evidence type="ECO:0000256" key="2">
    <source>
        <dbReference type="ARBA" id="ARBA00022692"/>
    </source>
</evidence>
<gene>
    <name evidence="7" type="ORF">EV199_5894</name>
</gene>
<dbReference type="InterPro" id="IPR009915">
    <property type="entry name" value="NnrU_dom"/>
</dbReference>
<evidence type="ECO:0000313" key="8">
    <source>
        <dbReference type="Proteomes" id="UP000293874"/>
    </source>
</evidence>
<dbReference type="GO" id="GO:0008168">
    <property type="term" value="F:methyltransferase activity"/>
    <property type="evidence" value="ECO:0007669"/>
    <property type="project" value="UniProtKB-KW"/>
</dbReference>
<evidence type="ECO:0000256" key="3">
    <source>
        <dbReference type="ARBA" id="ARBA00022989"/>
    </source>
</evidence>